<evidence type="ECO:0000256" key="2">
    <source>
        <dbReference type="ARBA" id="ARBA00022741"/>
    </source>
</evidence>
<dbReference type="EMBL" id="KV417518">
    <property type="protein sequence ID" value="KZP25852.1"/>
    <property type="molecule type" value="Genomic_DNA"/>
</dbReference>
<dbReference type="PROSITE" id="PS50011">
    <property type="entry name" value="PROTEIN_KINASE_DOM"/>
    <property type="match status" value="1"/>
</dbReference>
<dbReference type="GO" id="GO:0004672">
    <property type="term" value="F:protein kinase activity"/>
    <property type="evidence" value="ECO:0007669"/>
    <property type="project" value="InterPro"/>
</dbReference>
<dbReference type="OrthoDB" id="3260955at2759"/>
<dbReference type="GO" id="GO:0000165">
    <property type="term" value="P:MAPK cascade"/>
    <property type="evidence" value="ECO:0007669"/>
    <property type="project" value="UniProtKB-ARBA"/>
</dbReference>
<dbReference type="InterPro" id="IPR000719">
    <property type="entry name" value="Prot_kinase_dom"/>
</dbReference>
<proteinExistence type="predicted"/>
<evidence type="ECO:0000313" key="6">
    <source>
        <dbReference type="EMBL" id="KZP25852.1"/>
    </source>
</evidence>
<dbReference type="AlphaFoldDB" id="A0A166P945"/>
<sequence>MRHGRLSHPNISRILELCTDGSTLGTLMPLYTLGNAIQYLQRHPGSTDGERIDLAADLLKGLAFLHELDVTHGNIRGENIMIDDTKRGVLCDAQYKTMMAGDADPSSGYVHFDSDCRWTAPEKLFNKEPRAMLAQANKAVDIYAAALTIVQVSSPLTFQSLKSSLFSDVDSPPTLRAHPQ</sequence>
<dbReference type="Proteomes" id="UP000076532">
    <property type="component" value="Unassembled WGS sequence"/>
</dbReference>
<feature type="domain" description="Protein kinase" evidence="5">
    <location>
        <begin position="1"/>
        <end position="180"/>
    </location>
</feature>
<protein>
    <submittedName>
        <fullName evidence="6">Kinase-like protein</fullName>
    </submittedName>
</protein>
<dbReference type="PANTHER" id="PTHR48016">
    <property type="entry name" value="MAP KINASE KINASE KINASE SSK2-RELATED-RELATED"/>
    <property type="match status" value="1"/>
</dbReference>
<keyword evidence="2" id="KW-0547">Nucleotide-binding</keyword>
<name>A0A166P945_9AGAM</name>
<dbReference type="Pfam" id="PF00069">
    <property type="entry name" value="Pkinase"/>
    <property type="match status" value="1"/>
</dbReference>
<dbReference type="Gene3D" id="1.10.510.10">
    <property type="entry name" value="Transferase(Phosphotransferase) domain 1"/>
    <property type="match status" value="1"/>
</dbReference>
<keyword evidence="7" id="KW-1185">Reference proteome</keyword>
<organism evidence="6 7">
    <name type="scientific">Athelia psychrophila</name>
    <dbReference type="NCBI Taxonomy" id="1759441"/>
    <lineage>
        <taxon>Eukaryota</taxon>
        <taxon>Fungi</taxon>
        <taxon>Dikarya</taxon>
        <taxon>Basidiomycota</taxon>
        <taxon>Agaricomycotina</taxon>
        <taxon>Agaricomycetes</taxon>
        <taxon>Agaricomycetidae</taxon>
        <taxon>Atheliales</taxon>
        <taxon>Atheliaceae</taxon>
        <taxon>Athelia</taxon>
    </lineage>
</organism>
<keyword evidence="1" id="KW-0808">Transferase</keyword>
<gene>
    <name evidence="6" type="ORF">FIBSPDRAFT_820303</name>
</gene>
<evidence type="ECO:0000256" key="3">
    <source>
        <dbReference type="ARBA" id="ARBA00022777"/>
    </source>
</evidence>
<evidence type="ECO:0000256" key="4">
    <source>
        <dbReference type="ARBA" id="ARBA00022840"/>
    </source>
</evidence>
<accession>A0A166P945</accession>
<keyword evidence="3" id="KW-0418">Kinase</keyword>
<dbReference type="GO" id="GO:0005524">
    <property type="term" value="F:ATP binding"/>
    <property type="evidence" value="ECO:0007669"/>
    <property type="project" value="UniProtKB-KW"/>
</dbReference>
<evidence type="ECO:0000256" key="1">
    <source>
        <dbReference type="ARBA" id="ARBA00022679"/>
    </source>
</evidence>
<dbReference type="PANTHER" id="PTHR48016:SF56">
    <property type="entry name" value="MAPKK KINASE"/>
    <property type="match status" value="1"/>
</dbReference>
<keyword evidence="4" id="KW-0067">ATP-binding</keyword>
<evidence type="ECO:0000313" key="7">
    <source>
        <dbReference type="Proteomes" id="UP000076532"/>
    </source>
</evidence>
<dbReference type="STRING" id="436010.A0A166P945"/>
<dbReference type="InterPro" id="IPR050538">
    <property type="entry name" value="MAP_kinase_kinase_kinase"/>
</dbReference>
<evidence type="ECO:0000259" key="5">
    <source>
        <dbReference type="PROSITE" id="PS50011"/>
    </source>
</evidence>
<dbReference type="SUPFAM" id="SSF56112">
    <property type="entry name" value="Protein kinase-like (PK-like)"/>
    <property type="match status" value="1"/>
</dbReference>
<reference evidence="6 7" key="1">
    <citation type="journal article" date="2016" name="Mol. Biol. Evol.">
        <title>Comparative Genomics of Early-Diverging Mushroom-Forming Fungi Provides Insights into the Origins of Lignocellulose Decay Capabilities.</title>
        <authorList>
            <person name="Nagy L.G."/>
            <person name="Riley R."/>
            <person name="Tritt A."/>
            <person name="Adam C."/>
            <person name="Daum C."/>
            <person name="Floudas D."/>
            <person name="Sun H."/>
            <person name="Yadav J.S."/>
            <person name="Pangilinan J."/>
            <person name="Larsson K.H."/>
            <person name="Matsuura K."/>
            <person name="Barry K."/>
            <person name="Labutti K."/>
            <person name="Kuo R."/>
            <person name="Ohm R.A."/>
            <person name="Bhattacharya S.S."/>
            <person name="Shirouzu T."/>
            <person name="Yoshinaga Y."/>
            <person name="Martin F.M."/>
            <person name="Grigoriev I.V."/>
            <person name="Hibbett D.S."/>
        </authorList>
    </citation>
    <scope>NUCLEOTIDE SEQUENCE [LARGE SCALE GENOMIC DNA]</scope>
    <source>
        <strain evidence="6 7">CBS 109695</strain>
    </source>
</reference>
<dbReference type="InterPro" id="IPR011009">
    <property type="entry name" value="Kinase-like_dom_sf"/>
</dbReference>